<evidence type="ECO:0000313" key="3">
    <source>
        <dbReference type="Proteomes" id="UP001242368"/>
    </source>
</evidence>
<dbReference type="Gene3D" id="2.50.20.10">
    <property type="entry name" value="Lipoprotein localisation LolA/LolB/LppX"/>
    <property type="match status" value="1"/>
</dbReference>
<dbReference type="Pfam" id="PF14125">
    <property type="entry name" value="DUF4292"/>
    <property type="match status" value="1"/>
</dbReference>
<dbReference type="PROSITE" id="PS51257">
    <property type="entry name" value="PROKAR_LIPOPROTEIN"/>
    <property type="match status" value="1"/>
</dbReference>
<keyword evidence="1" id="KW-0732">Signal</keyword>
<protein>
    <submittedName>
        <fullName evidence="2">DUF4292 domain-containing protein</fullName>
    </submittedName>
</protein>
<gene>
    <name evidence="2" type="ORF">QW060_13920</name>
</gene>
<dbReference type="EMBL" id="JAUFQU010000001">
    <property type="protein sequence ID" value="MDN3708204.1"/>
    <property type="molecule type" value="Genomic_DNA"/>
</dbReference>
<sequence>MKRALLLFLLIILSYSCKSKKGMVDMPPASVSEEADKSVTESSKTFEAAYLKIVDGHYAINKDFKTLQINGELEANVLPMSLNADIRIERGRQILITLKKLGITGARLLITPDRVSYYETVNNTYYDGDFEFLSTYLGTKLDYEKIENLLIGNALFNLKEKQLSFKVENKLYKLEDDKPNFEMIYLLNGLMQLKQMNISQKNSTNKLVIDYSGYQKVDGIELPKDILIKAIQKGDNNFKVSYNKITVNPALSFPYRIPENYKSIQFN</sequence>
<accession>A0ABT8CYY4</accession>
<feature type="signal peptide" evidence="1">
    <location>
        <begin position="1"/>
        <end position="19"/>
    </location>
</feature>
<proteinExistence type="predicted"/>
<dbReference type="Proteomes" id="UP001242368">
    <property type="component" value="Unassembled WGS sequence"/>
</dbReference>
<name>A0ABT8CYY4_9FLAO</name>
<reference evidence="3" key="1">
    <citation type="journal article" date="2019" name="Int. J. Syst. Evol. Microbiol.">
        <title>The Global Catalogue of Microorganisms (GCM) 10K type strain sequencing project: providing services to taxonomists for standard genome sequencing and annotation.</title>
        <authorList>
            <consortium name="The Broad Institute Genomics Platform"/>
            <consortium name="The Broad Institute Genome Sequencing Center for Infectious Disease"/>
            <person name="Wu L."/>
            <person name="Ma J."/>
        </authorList>
    </citation>
    <scope>NUCLEOTIDE SEQUENCE [LARGE SCALE GENOMIC DNA]</scope>
    <source>
        <strain evidence="3">CECT 7184</strain>
    </source>
</reference>
<dbReference type="InterPro" id="IPR025634">
    <property type="entry name" value="DUF4292"/>
</dbReference>
<organism evidence="2 3">
    <name type="scientific">Paenimyroides ceti</name>
    <dbReference type="NCBI Taxonomy" id="395087"/>
    <lineage>
        <taxon>Bacteria</taxon>
        <taxon>Pseudomonadati</taxon>
        <taxon>Bacteroidota</taxon>
        <taxon>Flavobacteriia</taxon>
        <taxon>Flavobacteriales</taxon>
        <taxon>Flavobacteriaceae</taxon>
        <taxon>Paenimyroides</taxon>
    </lineage>
</organism>
<comment type="caution">
    <text evidence="2">The sequence shown here is derived from an EMBL/GenBank/DDBJ whole genome shotgun (WGS) entry which is preliminary data.</text>
</comment>
<dbReference type="RefSeq" id="WP_290364084.1">
    <property type="nucleotide sequence ID" value="NZ_JAUFQU010000001.1"/>
</dbReference>
<keyword evidence="3" id="KW-1185">Reference proteome</keyword>
<evidence type="ECO:0000256" key="1">
    <source>
        <dbReference type="SAM" id="SignalP"/>
    </source>
</evidence>
<feature type="chain" id="PRO_5045883151" evidence="1">
    <location>
        <begin position="20"/>
        <end position="267"/>
    </location>
</feature>
<evidence type="ECO:0000313" key="2">
    <source>
        <dbReference type="EMBL" id="MDN3708204.1"/>
    </source>
</evidence>